<evidence type="ECO:0000256" key="1">
    <source>
        <dbReference type="SAM" id="MobiDB-lite"/>
    </source>
</evidence>
<dbReference type="EMBL" id="CAOQHR010000002">
    <property type="protein sequence ID" value="CAI6307594.1"/>
    <property type="molecule type" value="Genomic_DNA"/>
</dbReference>
<feature type="compositionally biased region" description="Polar residues" evidence="1">
    <location>
        <begin position="26"/>
        <end position="36"/>
    </location>
</feature>
<reference evidence="2" key="1">
    <citation type="submission" date="2023-01" db="EMBL/GenBank/DDBJ databases">
        <authorList>
            <person name="Van Ghelder C."/>
            <person name="Rancurel C."/>
        </authorList>
    </citation>
    <scope>NUCLEOTIDE SEQUENCE</scope>
    <source>
        <strain evidence="2">CNCM I-4278</strain>
    </source>
</reference>
<evidence type="ECO:0000313" key="2">
    <source>
        <dbReference type="EMBL" id="CAI6307594.1"/>
    </source>
</evidence>
<proteinExistence type="predicted"/>
<accession>A0A9W4XRG8</accession>
<protein>
    <submittedName>
        <fullName evidence="2">Uncharacterized protein</fullName>
    </submittedName>
</protein>
<comment type="caution">
    <text evidence="2">The sequence shown here is derived from an EMBL/GenBank/DDBJ whole genome shotgun (WGS) entry which is preliminary data.</text>
</comment>
<feature type="region of interest" description="Disordered" evidence="1">
    <location>
        <begin position="1"/>
        <end position="65"/>
    </location>
</feature>
<feature type="compositionally biased region" description="Basic and acidic residues" evidence="1">
    <location>
        <begin position="43"/>
        <end position="65"/>
    </location>
</feature>
<organism evidence="2 3">
    <name type="scientific">Periconia digitata</name>
    <dbReference type="NCBI Taxonomy" id="1303443"/>
    <lineage>
        <taxon>Eukaryota</taxon>
        <taxon>Fungi</taxon>
        <taxon>Dikarya</taxon>
        <taxon>Ascomycota</taxon>
        <taxon>Pezizomycotina</taxon>
        <taxon>Dothideomycetes</taxon>
        <taxon>Pleosporomycetidae</taxon>
        <taxon>Pleosporales</taxon>
        <taxon>Massarineae</taxon>
        <taxon>Periconiaceae</taxon>
        <taxon>Periconia</taxon>
    </lineage>
</organism>
<name>A0A9W4XRG8_9PLEO</name>
<dbReference type="Proteomes" id="UP001152607">
    <property type="component" value="Unassembled WGS sequence"/>
</dbReference>
<gene>
    <name evidence="2" type="ORF">PDIGIT_LOCUS3084</name>
</gene>
<keyword evidence="3" id="KW-1185">Reference proteome</keyword>
<evidence type="ECO:0000313" key="3">
    <source>
        <dbReference type="Proteomes" id="UP001152607"/>
    </source>
</evidence>
<dbReference type="OrthoDB" id="3793592at2759"/>
<dbReference type="AlphaFoldDB" id="A0A9W4XRG8"/>
<sequence>MARLPLPDSTSGSMATTAPAARNLNGDGQVTGTSEAPASPRLLKFDGKRPVPTEERIRTKPFDRNRPLGGGAERDIFRCFKIFPAEEKAFLTFWASKRSTNGFLSYNEDGHLTFHISATQVPDLVYLGICRLGTLEHNAQWVQVCDRDGYSWLTQLDYQNCASLPAHMYDTTGRPLAADTTGTARIESSRHTDFD</sequence>